<feature type="region of interest" description="Disordered" evidence="1">
    <location>
        <begin position="1161"/>
        <end position="1388"/>
    </location>
</feature>
<feature type="compositionally biased region" description="Polar residues" evidence="1">
    <location>
        <begin position="809"/>
        <end position="822"/>
    </location>
</feature>
<feature type="compositionally biased region" description="Low complexity" evidence="1">
    <location>
        <begin position="80"/>
        <end position="90"/>
    </location>
</feature>
<feature type="region of interest" description="Disordered" evidence="1">
    <location>
        <begin position="739"/>
        <end position="854"/>
    </location>
</feature>
<protein>
    <submittedName>
        <fullName evidence="2">Uncharacterized protein</fullName>
    </submittedName>
</protein>
<feature type="compositionally biased region" description="Gly residues" evidence="1">
    <location>
        <begin position="196"/>
        <end position="208"/>
    </location>
</feature>
<feature type="compositionally biased region" description="Basic residues" evidence="1">
    <location>
        <begin position="1238"/>
        <end position="1252"/>
    </location>
</feature>
<feature type="compositionally biased region" description="Basic and acidic residues" evidence="1">
    <location>
        <begin position="1161"/>
        <end position="1173"/>
    </location>
</feature>
<feature type="compositionally biased region" description="Low complexity" evidence="1">
    <location>
        <begin position="130"/>
        <end position="143"/>
    </location>
</feature>
<feature type="compositionally biased region" description="Basic and acidic residues" evidence="1">
    <location>
        <begin position="1228"/>
        <end position="1237"/>
    </location>
</feature>
<feature type="compositionally biased region" description="Basic and acidic residues" evidence="1">
    <location>
        <begin position="1352"/>
        <end position="1380"/>
    </location>
</feature>
<feature type="compositionally biased region" description="Low complexity" evidence="1">
    <location>
        <begin position="358"/>
        <end position="369"/>
    </location>
</feature>
<name>A0A7S4KAG9_9STRA</name>
<feature type="compositionally biased region" description="Pro residues" evidence="1">
    <location>
        <begin position="91"/>
        <end position="101"/>
    </location>
</feature>
<organism evidence="2">
    <name type="scientific">Odontella aurita</name>
    <dbReference type="NCBI Taxonomy" id="265563"/>
    <lineage>
        <taxon>Eukaryota</taxon>
        <taxon>Sar</taxon>
        <taxon>Stramenopiles</taxon>
        <taxon>Ochrophyta</taxon>
        <taxon>Bacillariophyta</taxon>
        <taxon>Mediophyceae</taxon>
        <taxon>Biddulphiophycidae</taxon>
        <taxon>Eupodiscales</taxon>
        <taxon>Odontellaceae</taxon>
        <taxon>Odontella</taxon>
    </lineage>
</organism>
<feature type="region of interest" description="Disordered" evidence="1">
    <location>
        <begin position="130"/>
        <end position="149"/>
    </location>
</feature>
<accession>A0A7S4KAG9</accession>
<proteinExistence type="predicted"/>
<feature type="compositionally biased region" description="Low complexity" evidence="1">
    <location>
        <begin position="510"/>
        <end position="523"/>
    </location>
</feature>
<feature type="compositionally biased region" description="Gly residues" evidence="1">
    <location>
        <begin position="766"/>
        <end position="775"/>
    </location>
</feature>
<feature type="compositionally biased region" description="Pro residues" evidence="1">
    <location>
        <begin position="210"/>
        <end position="222"/>
    </location>
</feature>
<evidence type="ECO:0000313" key="2">
    <source>
        <dbReference type="EMBL" id="CAE2288215.1"/>
    </source>
</evidence>
<feature type="region of interest" description="Disordered" evidence="1">
    <location>
        <begin position="1"/>
        <end position="117"/>
    </location>
</feature>
<feature type="region of interest" description="Disordered" evidence="1">
    <location>
        <begin position="180"/>
        <end position="569"/>
    </location>
</feature>
<evidence type="ECO:0000256" key="1">
    <source>
        <dbReference type="SAM" id="MobiDB-lite"/>
    </source>
</evidence>
<feature type="compositionally biased region" description="Basic and acidic residues" evidence="1">
    <location>
        <begin position="823"/>
        <end position="854"/>
    </location>
</feature>
<feature type="compositionally biased region" description="Gly residues" evidence="1">
    <location>
        <begin position="742"/>
        <end position="754"/>
    </location>
</feature>
<feature type="compositionally biased region" description="Low complexity" evidence="1">
    <location>
        <begin position="1200"/>
        <end position="1215"/>
    </location>
</feature>
<sequence length="1388" mass="149570">MSAPYSSSRRSSEDQRRDSSRRDKDRQRHSYAYDRGRSRSPGPPPSHHHYSQRAGGPGPSGPHPMDPPPGYNQGAPPPQQQYSQQYSQQYPPHPHPNPPPGSAYSRGGGAFAPLPTLQTLQSYDSQILHSWSSQGSSSGGRQSPTDIRVCYDSFSRQQAAQAAAAQQAQYMRSVGSGAIGQVPSATMTQSRTWDEGPGGSGGGGGGSQGAPPPPTSQGPPHTPSSSSRYQPRYDDRYQKSGSRRNSEQGQPHQGQDQGERGHGYRSSSSRRPPPVDTGYGVYEGYDGRPKSGRSSDGMPPTTPAGQDYHRQQYPGYGPPATSASSQSSSSSSKDRSRPLKSGGEPSQYVLQGGVERASSFSSPSHQRSSGGTGRSRDRGGRGGGHYSGGGEQHYPQRRDDVDLPSPSRGHHSGGYYEGRGHPTPHGWRGGSSSYPPPPPSQHYAPRSGDQSPRGPPPPGQMGHPSTPQHAYSPRQGGGYGGSSVHQSRYGGYDDSKREPSPPSDDPLSPHPYHSAPSYHSSGGHSHHSHRSHRSDPSFSGPPPPQTSLHHHPGGPPPPVPPSTGAGPASMITTATSIAGLRTPSGVLLLAQPDDRISLSETLCVVRENVEVFTATETDVKAPAPGRKRPVIIGQVGLRCIHCRSETKPGAKVKRAVCFPSSIKRIYRTVIDMKLDHFKACRYVPDALKCKLAELKANNARSTGTTMQYFVQAAKKMGMCDGPNGVRYDPALAAAVAAESAGSGSGGGGHPGGGNLSTISSHSHSEFGGGSTGGGRPINLSHSEGSSSGGPVPVAGARRRGIANAPIGSVPSSLSMDSSGNEDSSARSKSDKDNIFKRKQGDPPKPGEADGKVIKADPESKFYHGKVLLSIPEDKSALSPLRCFLRENVYAFSATPEDIAVRTPTTFSVILGQVGIGCVHCYKLPAKERSNRAVCFPFSISRIYQSVADIQRFHLAECRMVPDNARKEFAALQSASSKGSKGLATRQYWVTSAQKLGLVDTERGIRFARDPSEPIAPALSLDILARVASDVTTASKPLVFDEDRPHIAEFLFHVMEQLQPCRFTEADRNKRRMKDLGCVGVECRHCAGSVESRKFFWSSVNAVESNFVSVHTHMMECKMVPQETKDELARLKLLRKEQTARLKTGSQKAFFAKVWERLHAEDKNKKGDQEKDGDSVGNEGTPTATPNGSSKGSSKKGGSGTNSSGSKTKTKSTGPRGTPPPRGTTPVTPERRSKEDKHHLRNHPHYPYPHHPHPSYPHHQGGGHYDGSHHQGGHYDSGNYDHHHHYSGGGSSRHQPQVHFQRPPPSSSSHQSYGHSYHDAYQQQHPHYRSDDRDRHPGDQSSSYPPHPHPRPTHREEQQEQKRDDDDSDKSSTESVRKEGDLSSPVIAV</sequence>
<feature type="compositionally biased region" description="Gly residues" evidence="1">
    <location>
        <begin position="381"/>
        <end position="391"/>
    </location>
</feature>
<feature type="compositionally biased region" description="Low complexity" evidence="1">
    <location>
        <begin position="322"/>
        <end position="331"/>
    </location>
</feature>
<gene>
    <name evidence="2" type="ORF">OAUR00152_LOCUS41602</name>
</gene>
<dbReference type="EMBL" id="HBKQ01061051">
    <property type="protein sequence ID" value="CAE2288215.1"/>
    <property type="molecule type" value="Transcribed_RNA"/>
</dbReference>
<reference evidence="2" key="1">
    <citation type="submission" date="2021-01" db="EMBL/GenBank/DDBJ databases">
        <authorList>
            <person name="Corre E."/>
            <person name="Pelletier E."/>
            <person name="Niang G."/>
            <person name="Scheremetjew M."/>
            <person name="Finn R."/>
            <person name="Kale V."/>
            <person name="Holt S."/>
            <person name="Cochrane G."/>
            <person name="Meng A."/>
            <person name="Brown T."/>
            <person name="Cohen L."/>
        </authorList>
    </citation>
    <scope>NUCLEOTIDE SEQUENCE</scope>
    <source>
        <strain evidence="2">Isolate 1302-5</strain>
    </source>
</reference>
<feature type="compositionally biased region" description="Basic and acidic residues" evidence="1">
    <location>
        <begin position="1327"/>
        <end position="1337"/>
    </location>
</feature>
<feature type="compositionally biased region" description="Pro residues" evidence="1">
    <location>
        <begin position="59"/>
        <end position="79"/>
    </location>
</feature>
<feature type="compositionally biased region" description="Basic and acidic residues" evidence="1">
    <location>
        <begin position="10"/>
        <end position="37"/>
    </location>
</feature>
<feature type="compositionally biased region" description="Polar residues" evidence="1">
    <location>
        <begin position="247"/>
        <end position="256"/>
    </location>
</feature>
<feature type="compositionally biased region" description="Low complexity" evidence="1">
    <location>
        <begin position="782"/>
        <end position="795"/>
    </location>
</feature>